<protein>
    <submittedName>
        <fullName evidence="1">8676_t:CDS:1</fullName>
    </submittedName>
</protein>
<name>A0ACA9SB25_9GLOM</name>
<proteinExistence type="predicted"/>
<feature type="non-terminal residue" evidence="1">
    <location>
        <position position="1"/>
    </location>
</feature>
<reference evidence="1" key="1">
    <citation type="submission" date="2021-06" db="EMBL/GenBank/DDBJ databases">
        <authorList>
            <person name="Kallberg Y."/>
            <person name="Tangrot J."/>
            <person name="Rosling A."/>
        </authorList>
    </citation>
    <scope>NUCLEOTIDE SEQUENCE</scope>
    <source>
        <strain evidence="1">MA461A</strain>
    </source>
</reference>
<evidence type="ECO:0000313" key="1">
    <source>
        <dbReference type="EMBL" id="CAG8832647.1"/>
    </source>
</evidence>
<keyword evidence="2" id="KW-1185">Reference proteome</keyword>
<gene>
    <name evidence="1" type="ORF">RPERSI_LOCUS28531</name>
</gene>
<comment type="caution">
    <text evidence="1">The sequence shown here is derived from an EMBL/GenBank/DDBJ whole genome shotgun (WGS) entry which is preliminary data.</text>
</comment>
<dbReference type="Proteomes" id="UP000789920">
    <property type="component" value="Unassembled WGS sequence"/>
</dbReference>
<feature type="non-terminal residue" evidence="1">
    <location>
        <position position="183"/>
    </location>
</feature>
<accession>A0ACA9SB25</accession>
<dbReference type="EMBL" id="CAJVQC010104347">
    <property type="protein sequence ID" value="CAG8832647.1"/>
    <property type="molecule type" value="Genomic_DNA"/>
</dbReference>
<sequence>YRIPSLLSGKITRVIARVADYSVRNTISSPNTTKLILMNDQIKQLTRNYLDSLNLPSYQLDDSQKQKIIDINSQTEWIIFHSGSLTAQEKEYSDYDMGRYRLKEDEWEERDVLDRNDGGRDRNDMPLNPNYGLPTGRTEREIIKIYVGEEGVTVNVIIFMGGSGILGGRKQPAFDANYLSGRV</sequence>
<organism evidence="1 2">
    <name type="scientific">Racocetra persica</name>
    <dbReference type="NCBI Taxonomy" id="160502"/>
    <lineage>
        <taxon>Eukaryota</taxon>
        <taxon>Fungi</taxon>
        <taxon>Fungi incertae sedis</taxon>
        <taxon>Mucoromycota</taxon>
        <taxon>Glomeromycotina</taxon>
        <taxon>Glomeromycetes</taxon>
        <taxon>Diversisporales</taxon>
        <taxon>Gigasporaceae</taxon>
        <taxon>Racocetra</taxon>
    </lineage>
</organism>
<evidence type="ECO:0000313" key="2">
    <source>
        <dbReference type="Proteomes" id="UP000789920"/>
    </source>
</evidence>